<dbReference type="InterPro" id="IPR011049">
    <property type="entry name" value="Serralysin-like_metalloprot_C"/>
</dbReference>
<evidence type="ECO:0000313" key="1">
    <source>
        <dbReference type="EMBL" id="MDR4307704.1"/>
    </source>
</evidence>
<dbReference type="Pfam" id="PF00353">
    <property type="entry name" value="HemolysinCabind"/>
    <property type="match status" value="4"/>
</dbReference>
<evidence type="ECO:0000313" key="2">
    <source>
        <dbReference type="Proteomes" id="UP001181622"/>
    </source>
</evidence>
<name>A0ABU1DHY7_9HYPH</name>
<protein>
    <submittedName>
        <fullName evidence="1">Calcium-binding protein</fullName>
    </submittedName>
</protein>
<gene>
    <name evidence="1" type="ORF">IHQ68_13860</name>
</gene>
<organism evidence="1 2">
    <name type="scientific">Chelatococcus sambhunathii</name>
    <dbReference type="NCBI Taxonomy" id="363953"/>
    <lineage>
        <taxon>Bacteria</taxon>
        <taxon>Pseudomonadati</taxon>
        <taxon>Pseudomonadota</taxon>
        <taxon>Alphaproteobacteria</taxon>
        <taxon>Hyphomicrobiales</taxon>
        <taxon>Chelatococcaceae</taxon>
        <taxon>Chelatococcus</taxon>
    </lineage>
</organism>
<accession>A0ABU1DHY7</accession>
<comment type="caution">
    <text evidence="1">The sequence shown here is derived from an EMBL/GenBank/DDBJ whole genome shotgun (WGS) entry which is preliminary data.</text>
</comment>
<dbReference type="RefSeq" id="WP_309392805.1">
    <property type="nucleotide sequence ID" value="NZ_JADBEO010000030.1"/>
</dbReference>
<sequence length="397" mass="40657">MNFISAHTHSIFADFSDNVASVTLIGGDLGDVLRGGSGNDALNGGSGNDTIEGGLGANRIDGGSGANTLSYANVGITNPRLAYGVVVDLADGFAYNWGRSLDDAIANVQNIVGTSIKDYLYGNAAANVFEGGAGADNIDGRGGNDTVSYEHSGAGVIVSLATGFGTGRSGDDGGDYILNVENLTGSRYADSLTGDAGANRLYGYAGADTLAGGDGADTYIVRDVRASVVEAEGQGTDRVEAAVNYTLTDNVENLTLISNAIDGTGNALANVITGSAKANVIDGKGGLDVLYGKGGDDTFAFSTALGAGNVDRIVDFDSTDTIRLDSTIFSQLSAGDLPDDVFKNLDLGRQDANDKILYDQDTGRLFYDADGKGGEAAKLFALIGNHADLDASDFRIV</sequence>
<dbReference type="SUPFAM" id="SSF51120">
    <property type="entry name" value="beta-Roll"/>
    <property type="match status" value="3"/>
</dbReference>
<dbReference type="Gene3D" id="2.150.10.10">
    <property type="entry name" value="Serralysin-like metalloprotease, C-terminal"/>
    <property type="match status" value="3"/>
</dbReference>
<keyword evidence="2" id="KW-1185">Reference proteome</keyword>
<dbReference type="EMBL" id="JADBEO010000030">
    <property type="protein sequence ID" value="MDR4307704.1"/>
    <property type="molecule type" value="Genomic_DNA"/>
</dbReference>
<reference evidence="1" key="1">
    <citation type="submission" date="2020-10" db="EMBL/GenBank/DDBJ databases">
        <authorList>
            <person name="Abbas A."/>
            <person name="Razzaq R."/>
            <person name="Waqas M."/>
            <person name="Abbas N."/>
            <person name="Nielsen T.K."/>
            <person name="Hansen L.H."/>
            <person name="Hussain S."/>
            <person name="Shahid M."/>
        </authorList>
    </citation>
    <scope>NUCLEOTIDE SEQUENCE</scope>
    <source>
        <strain evidence="1">S14</strain>
    </source>
</reference>
<dbReference type="PRINTS" id="PR00313">
    <property type="entry name" value="CABNDNGRPT"/>
</dbReference>
<dbReference type="InterPro" id="IPR001343">
    <property type="entry name" value="Hemolysn_Ca-bd"/>
</dbReference>
<proteinExistence type="predicted"/>
<dbReference type="Proteomes" id="UP001181622">
    <property type="component" value="Unassembled WGS sequence"/>
</dbReference>